<dbReference type="Proteomes" id="UP000008632">
    <property type="component" value="Chromosome"/>
</dbReference>
<dbReference type="KEGG" id="psu:Psesu_1146"/>
<accession>E6WS47</accession>
<evidence type="ECO:0000313" key="2">
    <source>
        <dbReference type="Proteomes" id="UP000008632"/>
    </source>
</evidence>
<dbReference type="STRING" id="743721.Psesu_1146"/>
<dbReference type="HOGENOM" id="CLU_2131408_0_0_6"/>
<keyword evidence="2" id="KW-1185">Reference proteome</keyword>
<dbReference type="RefSeq" id="WP_013534825.1">
    <property type="nucleotide sequence ID" value="NC_014924.1"/>
</dbReference>
<reference evidence="1 2" key="1">
    <citation type="submission" date="2011-01" db="EMBL/GenBank/DDBJ databases">
        <title>Complete sequence of Pseudoxanthomonas suwonensis 11-1.</title>
        <authorList>
            <consortium name="US DOE Joint Genome Institute"/>
            <person name="Lucas S."/>
            <person name="Copeland A."/>
            <person name="Lapidus A."/>
            <person name="Cheng J.-F."/>
            <person name="Goodwin L."/>
            <person name="Pitluck S."/>
            <person name="Teshima H."/>
            <person name="Detter J.C."/>
            <person name="Han C."/>
            <person name="Tapia R."/>
            <person name="Land M."/>
            <person name="Hauser L."/>
            <person name="Kyrpides N."/>
            <person name="Ivanova N."/>
            <person name="Ovchinnikova G."/>
            <person name="Siebers A.K."/>
            <person name="Allgaier M."/>
            <person name="Thelen M.P."/>
            <person name="Hugenholtz P."/>
            <person name="Gladden J."/>
            <person name="Woyke T."/>
        </authorList>
    </citation>
    <scope>NUCLEOTIDE SEQUENCE [LARGE SCALE GENOMIC DNA]</scope>
    <source>
        <strain evidence="2">11-1</strain>
    </source>
</reference>
<name>E6WS47_PSEUU</name>
<sequence>MISRDDARMLALGRVMSRRRWVIPEYPLADTVEDGTIGFGRPPWPRYAWDHDRFVIAGHEFSVRELLAAVERLEAMAERATVRQLDLFDDPTPPARAEVTTRFGRAAHGALAA</sequence>
<protein>
    <submittedName>
        <fullName evidence="1">Uncharacterized protein</fullName>
    </submittedName>
</protein>
<organism evidence="1 2">
    <name type="scientific">Pseudoxanthomonas suwonensis (strain 11-1)</name>
    <dbReference type="NCBI Taxonomy" id="743721"/>
    <lineage>
        <taxon>Bacteria</taxon>
        <taxon>Pseudomonadati</taxon>
        <taxon>Pseudomonadota</taxon>
        <taxon>Gammaproteobacteria</taxon>
        <taxon>Lysobacterales</taxon>
        <taxon>Lysobacteraceae</taxon>
        <taxon>Pseudoxanthomonas</taxon>
    </lineage>
</organism>
<evidence type="ECO:0000313" key="1">
    <source>
        <dbReference type="EMBL" id="ADV26996.1"/>
    </source>
</evidence>
<dbReference type="AlphaFoldDB" id="E6WS47"/>
<dbReference type="EMBL" id="CP002446">
    <property type="protein sequence ID" value="ADV26996.1"/>
    <property type="molecule type" value="Genomic_DNA"/>
</dbReference>
<gene>
    <name evidence="1" type="ordered locus">Psesu_1146</name>
</gene>
<proteinExistence type="predicted"/>